<dbReference type="Pfam" id="PF07883">
    <property type="entry name" value="Cupin_2"/>
    <property type="match status" value="1"/>
</dbReference>
<evidence type="ECO:0000313" key="3">
    <source>
        <dbReference type="Proteomes" id="UP001208689"/>
    </source>
</evidence>
<dbReference type="InterPro" id="IPR013096">
    <property type="entry name" value="Cupin_2"/>
</dbReference>
<dbReference type="Proteomes" id="UP001208689">
    <property type="component" value="Chromosome"/>
</dbReference>
<dbReference type="EMBL" id="CP104013">
    <property type="protein sequence ID" value="UYP47598.1"/>
    <property type="molecule type" value="Genomic_DNA"/>
</dbReference>
<name>A0ABY6HW76_9ARCH</name>
<dbReference type="CDD" id="cd02238">
    <property type="entry name" value="cupin_KdgF"/>
    <property type="match status" value="1"/>
</dbReference>
<evidence type="ECO:0000259" key="1">
    <source>
        <dbReference type="Pfam" id="PF07883"/>
    </source>
</evidence>
<protein>
    <recommendedName>
        <fullName evidence="1">Cupin type-2 domain-containing protein</fullName>
    </recommendedName>
</protein>
<proteinExistence type="predicted"/>
<sequence length="125" mass="14556">MESWKKPVNIKNVSPKEALPGIFIRTLTYNEDVTQCHFILKKGAKIPLHDHLFSQNGFIIKGKMKFITEKGEFTAVPGDSYIFNQWEKHGAEVLEDTELLETFSPTRKEYYPTDEQYLPNKDDFL</sequence>
<dbReference type="SUPFAM" id="SSF51182">
    <property type="entry name" value="RmlC-like cupins"/>
    <property type="match status" value="1"/>
</dbReference>
<dbReference type="InterPro" id="IPR011051">
    <property type="entry name" value="RmlC_Cupin_sf"/>
</dbReference>
<organism evidence="2 3">
    <name type="scientific">Candidatus Lokiarchaeum ossiferum</name>
    <dbReference type="NCBI Taxonomy" id="2951803"/>
    <lineage>
        <taxon>Archaea</taxon>
        <taxon>Promethearchaeati</taxon>
        <taxon>Promethearchaeota</taxon>
        <taxon>Promethearchaeia</taxon>
        <taxon>Promethearchaeales</taxon>
        <taxon>Promethearchaeaceae</taxon>
        <taxon>Candidatus Lokiarchaeum</taxon>
    </lineage>
</organism>
<reference evidence="2" key="1">
    <citation type="submission" date="2022-09" db="EMBL/GenBank/DDBJ databases">
        <title>Actin cytoskeleton and complex cell architecture in an #Asgard archaeon.</title>
        <authorList>
            <person name="Ponce Toledo R.I."/>
            <person name="Schleper C."/>
            <person name="Rodrigues Oliveira T."/>
            <person name="Wollweber F."/>
            <person name="Xu J."/>
            <person name="Rittmann S."/>
            <person name="Klingl A."/>
            <person name="Pilhofer M."/>
        </authorList>
    </citation>
    <scope>NUCLEOTIDE SEQUENCE</scope>
    <source>
        <strain evidence="2">B-35</strain>
    </source>
</reference>
<gene>
    <name evidence="2" type="ORF">NEF87_003883</name>
</gene>
<dbReference type="InterPro" id="IPR014710">
    <property type="entry name" value="RmlC-like_jellyroll"/>
</dbReference>
<evidence type="ECO:0000313" key="2">
    <source>
        <dbReference type="EMBL" id="UYP47598.1"/>
    </source>
</evidence>
<feature type="domain" description="Cupin type-2" evidence="1">
    <location>
        <begin position="37"/>
        <end position="98"/>
    </location>
</feature>
<dbReference type="Gene3D" id="2.60.120.10">
    <property type="entry name" value="Jelly Rolls"/>
    <property type="match status" value="1"/>
</dbReference>
<keyword evidence="3" id="KW-1185">Reference proteome</keyword>
<accession>A0ABY6HW76</accession>